<evidence type="ECO:0000256" key="1">
    <source>
        <dbReference type="SAM" id="MobiDB-lite"/>
    </source>
</evidence>
<reference evidence="2" key="1">
    <citation type="submission" date="2018-05" db="EMBL/GenBank/DDBJ databases">
        <authorList>
            <person name="Lanie J.A."/>
            <person name="Ng W.-L."/>
            <person name="Kazmierczak K.M."/>
            <person name="Andrzejewski T.M."/>
            <person name="Davidsen T.M."/>
            <person name="Wayne K.J."/>
            <person name="Tettelin H."/>
            <person name="Glass J.I."/>
            <person name="Rusch D."/>
            <person name="Podicherti R."/>
            <person name="Tsui H.-C.T."/>
            <person name="Winkler M.E."/>
        </authorList>
    </citation>
    <scope>NUCLEOTIDE SEQUENCE</scope>
</reference>
<proteinExistence type="predicted"/>
<dbReference type="SUPFAM" id="SSF103647">
    <property type="entry name" value="TSP type-3 repeat"/>
    <property type="match status" value="2"/>
</dbReference>
<dbReference type="GO" id="GO:0005509">
    <property type="term" value="F:calcium ion binding"/>
    <property type="evidence" value="ECO:0007669"/>
    <property type="project" value="InterPro"/>
</dbReference>
<protein>
    <submittedName>
        <fullName evidence="2">Uncharacterized protein</fullName>
    </submittedName>
</protein>
<dbReference type="Gene3D" id="4.10.1080.10">
    <property type="entry name" value="TSP type-3 repeat"/>
    <property type="match status" value="2"/>
</dbReference>
<feature type="compositionally biased region" description="Acidic residues" evidence="1">
    <location>
        <begin position="208"/>
        <end position="227"/>
    </location>
</feature>
<name>A0A383D929_9ZZZZ</name>
<organism evidence="2">
    <name type="scientific">marine metagenome</name>
    <dbReference type="NCBI Taxonomy" id="408172"/>
    <lineage>
        <taxon>unclassified sequences</taxon>
        <taxon>metagenomes</taxon>
        <taxon>ecological metagenomes</taxon>
    </lineage>
</organism>
<dbReference type="AlphaFoldDB" id="A0A383D929"/>
<feature type="non-terminal residue" evidence="2">
    <location>
        <position position="227"/>
    </location>
</feature>
<dbReference type="InterPro" id="IPR028974">
    <property type="entry name" value="TSP_type-3_rpt"/>
</dbReference>
<feature type="region of interest" description="Disordered" evidence="1">
    <location>
        <begin position="192"/>
        <end position="227"/>
    </location>
</feature>
<gene>
    <name evidence="2" type="ORF">METZ01_LOCUS493643</name>
</gene>
<accession>A0A383D929</accession>
<dbReference type="EMBL" id="UINC01215205">
    <property type="protein sequence ID" value="SVE40789.1"/>
    <property type="molecule type" value="Genomic_DNA"/>
</dbReference>
<feature type="region of interest" description="Disordered" evidence="1">
    <location>
        <begin position="50"/>
        <end position="116"/>
    </location>
</feature>
<feature type="compositionally biased region" description="Acidic residues" evidence="1">
    <location>
        <begin position="66"/>
        <end position="87"/>
    </location>
</feature>
<dbReference type="PANTHER" id="PTHR10199">
    <property type="entry name" value="THROMBOSPONDIN"/>
    <property type="match status" value="1"/>
</dbReference>
<evidence type="ECO:0000313" key="2">
    <source>
        <dbReference type="EMBL" id="SVE40789.1"/>
    </source>
</evidence>
<sequence>MVPDLTNPTQVVAGYDSTCALDDTGVVCWGKYGSSQERGVLRAEWLDADGDGVGHDRDAFPLDGSEWNDYDSDGIGDTADTDDDNDGIADTADAYPFDTDNDGVRNPDDGDVDGDGYNDWQPDPLPFDTDNDGLRNHLDSDDDGDGVLDVNDAFPLISVTGETDADADGAPDTCDDACVLTGMVVDAFSTNASETVDSDGDGTGNNADTDDDGDGVLDVDDAFPLDA</sequence>